<accession>A0A3M7QVL7</accession>
<keyword evidence="2" id="KW-1185">Reference proteome</keyword>
<dbReference type="EMBL" id="REGN01004975">
    <property type="protein sequence ID" value="RNA15343.1"/>
    <property type="molecule type" value="Genomic_DNA"/>
</dbReference>
<sequence>MIKSYFHYMSLMARFIQIIIKYLEKGFKFLKTKSFKGGLTKKSAELVINSSDRYKMEIKRKTYILTHK</sequence>
<organism evidence="1 2">
    <name type="scientific">Brachionus plicatilis</name>
    <name type="common">Marine rotifer</name>
    <name type="synonym">Brachionus muelleri</name>
    <dbReference type="NCBI Taxonomy" id="10195"/>
    <lineage>
        <taxon>Eukaryota</taxon>
        <taxon>Metazoa</taxon>
        <taxon>Spiralia</taxon>
        <taxon>Gnathifera</taxon>
        <taxon>Rotifera</taxon>
        <taxon>Eurotatoria</taxon>
        <taxon>Monogononta</taxon>
        <taxon>Pseudotrocha</taxon>
        <taxon>Ploima</taxon>
        <taxon>Brachionidae</taxon>
        <taxon>Brachionus</taxon>
    </lineage>
</organism>
<dbReference type="AlphaFoldDB" id="A0A3M7QVL7"/>
<gene>
    <name evidence="1" type="ORF">BpHYR1_010786</name>
</gene>
<evidence type="ECO:0000313" key="2">
    <source>
        <dbReference type="Proteomes" id="UP000276133"/>
    </source>
</evidence>
<proteinExistence type="predicted"/>
<name>A0A3M7QVL7_BRAPC</name>
<dbReference type="Proteomes" id="UP000276133">
    <property type="component" value="Unassembled WGS sequence"/>
</dbReference>
<evidence type="ECO:0000313" key="1">
    <source>
        <dbReference type="EMBL" id="RNA15343.1"/>
    </source>
</evidence>
<comment type="caution">
    <text evidence="1">The sequence shown here is derived from an EMBL/GenBank/DDBJ whole genome shotgun (WGS) entry which is preliminary data.</text>
</comment>
<protein>
    <submittedName>
        <fullName evidence="1">Uncharacterized protein</fullName>
    </submittedName>
</protein>
<reference evidence="1 2" key="1">
    <citation type="journal article" date="2018" name="Sci. Rep.">
        <title>Genomic signatures of local adaptation to the degree of environmental predictability in rotifers.</title>
        <authorList>
            <person name="Franch-Gras L."/>
            <person name="Hahn C."/>
            <person name="Garcia-Roger E.M."/>
            <person name="Carmona M.J."/>
            <person name="Serra M."/>
            <person name="Gomez A."/>
        </authorList>
    </citation>
    <scope>NUCLEOTIDE SEQUENCE [LARGE SCALE GENOMIC DNA]</scope>
    <source>
        <strain evidence="1">HYR1</strain>
    </source>
</reference>